<feature type="region of interest" description="Disordered" evidence="6">
    <location>
        <begin position="21"/>
        <end position="125"/>
    </location>
</feature>
<dbReference type="PROSITE" id="PS00351">
    <property type="entry name" value="TFIID"/>
    <property type="match status" value="1"/>
</dbReference>
<evidence type="ECO:0000313" key="8">
    <source>
        <dbReference type="Proteomes" id="UP000694423"/>
    </source>
</evidence>
<keyword evidence="8" id="KW-1185">Reference proteome</keyword>
<dbReference type="PRINTS" id="PR00686">
    <property type="entry name" value="TIFACTORIID"/>
</dbReference>
<dbReference type="InterPro" id="IPR000814">
    <property type="entry name" value="TBP"/>
</dbReference>
<evidence type="ECO:0000256" key="5">
    <source>
        <dbReference type="ARBA" id="ARBA00023242"/>
    </source>
</evidence>
<comment type="similarity">
    <text evidence="2">Belongs to the TBP family.</text>
</comment>
<feature type="compositionally biased region" description="Polar residues" evidence="6">
    <location>
        <begin position="39"/>
        <end position="53"/>
    </location>
</feature>
<dbReference type="InterPro" id="IPR012295">
    <property type="entry name" value="TBP_dom_sf"/>
</dbReference>
<dbReference type="InterPro" id="IPR033710">
    <property type="entry name" value="TBP_eukaryotic"/>
</dbReference>
<gene>
    <name evidence="7" type="primary">TBPL2</name>
</gene>
<accession>A0A8C4JSS1</accession>
<evidence type="ECO:0000313" key="7">
    <source>
        <dbReference type="Ensembl" id="ENSDNVP00000012379.1"/>
    </source>
</evidence>
<reference evidence="7" key="1">
    <citation type="submission" date="2025-08" db="UniProtKB">
        <authorList>
            <consortium name="Ensembl"/>
        </authorList>
    </citation>
    <scope>IDENTIFICATION</scope>
</reference>
<evidence type="ECO:0000256" key="1">
    <source>
        <dbReference type="ARBA" id="ARBA00004123"/>
    </source>
</evidence>
<dbReference type="Ensembl" id="ENSDNVT00000014912.1">
    <property type="protein sequence ID" value="ENSDNVP00000012379.1"/>
    <property type="gene ID" value="ENSDNVG00000008737.1"/>
</dbReference>
<proteinExistence type="inferred from homology"/>
<sequence length="333" mass="36923">MDGASPLERYLERCAGQDDLSASPQLFTPMSPYDVDLPIQTTPDASFSSQFNQPKELPPDFSSVDLSFLPDISQDDREQNPSEDGQERQKELDGSVSRNEDSGIFMDESSLSYPDATQPSSETSGVCPPLTPMTPMTPVTPASESSGIVPQLQNIVSTVNLACKLDLKNIALHARNAEYNPKRFAAVIMRIREPRTTALIFSSGKMVCTGAKSEEQSRLAARKYARVVQKLGFPAKFLDFKIQNMVGSCDVRFPIRLEGLVLTHQQFSSYEPELFPGLIYRMVKPRIVLLIFVSGKVVLTGAKERSEIYEAFENIYPILKGFKKASEHGPQSN</sequence>
<protein>
    <submittedName>
        <fullName evidence="7">TATA-box binding protein like 2</fullName>
    </submittedName>
</protein>
<dbReference type="Gene3D" id="3.30.310.10">
    <property type="entry name" value="TATA-Binding Protein"/>
    <property type="match status" value="2"/>
</dbReference>
<comment type="subcellular location">
    <subcellularLocation>
        <location evidence="1">Nucleus</location>
    </subcellularLocation>
</comment>
<dbReference type="PANTHER" id="PTHR10126">
    <property type="entry name" value="TATA-BOX BINDING PROTEIN"/>
    <property type="match status" value="1"/>
</dbReference>
<name>A0A8C4JSS1_DRONO</name>
<evidence type="ECO:0000256" key="4">
    <source>
        <dbReference type="ARBA" id="ARBA00023163"/>
    </source>
</evidence>
<dbReference type="GO" id="GO:0006352">
    <property type="term" value="P:DNA-templated transcription initiation"/>
    <property type="evidence" value="ECO:0007669"/>
    <property type="project" value="InterPro"/>
</dbReference>
<dbReference type="KEGG" id="dne:112983137"/>
<dbReference type="GO" id="GO:0003677">
    <property type="term" value="F:DNA binding"/>
    <property type="evidence" value="ECO:0007669"/>
    <property type="project" value="UniProtKB-KW"/>
</dbReference>
<dbReference type="FunFam" id="3.30.310.10:FF:000002">
    <property type="entry name" value="TATA-box-binding protein 2"/>
    <property type="match status" value="1"/>
</dbReference>
<evidence type="ECO:0000256" key="6">
    <source>
        <dbReference type="SAM" id="MobiDB-lite"/>
    </source>
</evidence>
<evidence type="ECO:0000256" key="3">
    <source>
        <dbReference type="ARBA" id="ARBA00023125"/>
    </source>
</evidence>
<dbReference type="GO" id="GO:0005634">
    <property type="term" value="C:nucleus"/>
    <property type="evidence" value="ECO:0007669"/>
    <property type="project" value="UniProtKB-SubCell"/>
</dbReference>
<keyword evidence="5" id="KW-0539">Nucleus</keyword>
<dbReference type="Pfam" id="PF00352">
    <property type="entry name" value="TBP"/>
    <property type="match status" value="2"/>
</dbReference>
<dbReference type="CDD" id="cd04516">
    <property type="entry name" value="TBP_eukaryotes"/>
    <property type="match status" value="1"/>
</dbReference>
<dbReference type="FunFam" id="3.30.310.10:FF:000001">
    <property type="entry name" value="TATA-box-binding protein 2"/>
    <property type="match status" value="1"/>
</dbReference>
<dbReference type="HAMAP" id="MF_00408">
    <property type="entry name" value="TATA_bind_prot_arch"/>
    <property type="match status" value="1"/>
</dbReference>
<feature type="compositionally biased region" description="Polar residues" evidence="6">
    <location>
        <begin position="109"/>
        <end position="124"/>
    </location>
</feature>
<dbReference type="AlphaFoldDB" id="A0A8C4JSS1"/>
<dbReference type="OrthoDB" id="2127950at2759"/>
<reference evidence="7" key="2">
    <citation type="submission" date="2025-09" db="UniProtKB">
        <authorList>
            <consortium name="Ensembl"/>
        </authorList>
    </citation>
    <scope>IDENTIFICATION</scope>
</reference>
<dbReference type="Proteomes" id="UP000694423">
    <property type="component" value="Unplaced"/>
</dbReference>
<keyword evidence="4" id="KW-0804">Transcription</keyword>
<dbReference type="SUPFAM" id="SSF55945">
    <property type="entry name" value="TATA-box binding protein-like"/>
    <property type="match status" value="2"/>
</dbReference>
<evidence type="ECO:0000256" key="2">
    <source>
        <dbReference type="ARBA" id="ARBA00005560"/>
    </source>
</evidence>
<organism evidence="7 8">
    <name type="scientific">Dromaius novaehollandiae</name>
    <name type="common">Emu</name>
    <dbReference type="NCBI Taxonomy" id="8790"/>
    <lineage>
        <taxon>Eukaryota</taxon>
        <taxon>Metazoa</taxon>
        <taxon>Chordata</taxon>
        <taxon>Craniata</taxon>
        <taxon>Vertebrata</taxon>
        <taxon>Euteleostomi</taxon>
        <taxon>Archelosauria</taxon>
        <taxon>Archosauria</taxon>
        <taxon>Dinosauria</taxon>
        <taxon>Saurischia</taxon>
        <taxon>Theropoda</taxon>
        <taxon>Coelurosauria</taxon>
        <taxon>Aves</taxon>
        <taxon>Palaeognathae</taxon>
        <taxon>Casuariiformes</taxon>
        <taxon>Dromaiidae</taxon>
        <taxon>Dromaius</taxon>
    </lineage>
</organism>
<dbReference type="GeneID" id="112983137"/>
<dbReference type="CTD" id="387332"/>
<dbReference type="InterPro" id="IPR030491">
    <property type="entry name" value="TBP_CS"/>
</dbReference>
<keyword evidence="3" id="KW-0238">DNA-binding</keyword>
<dbReference type="RefSeq" id="XP_025955822.1">
    <property type="nucleotide sequence ID" value="XM_026100037.2"/>
</dbReference>
<feature type="compositionally biased region" description="Basic and acidic residues" evidence="6">
    <location>
        <begin position="74"/>
        <end position="101"/>
    </location>
</feature>